<dbReference type="SUPFAM" id="SSF51206">
    <property type="entry name" value="cAMP-binding domain-like"/>
    <property type="match status" value="1"/>
</dbReference>
<evidence type="ECO:0000256" key="2">
    <source>
        <dbReference type="ARBA" id="ARBA00023125"/>
    </source>
</evidence>
<dbReference type="GO" id="GO:0003677">
    <property type="term" value="F:DNA binding"/>
    <property type="evidence" value="ECO:0007669"/>
    <property type="project" value="UniProtKB-KW"/>
</dbReference>
<dbReference type="Gene3D" id="2.60.120.10">
    <property type="entry name" value="Jelly Rolls"/>
    <property type="match status" value="1"/>
</dbReference>
<organism evidence="5 6">
    <name type="scientific">Rhizobium gallicum bv. gallicum R602sp</name>
    <dbReference type="NCBI Taxonomy" id="1041138"/>
    <lineage>
        <taxon>Bacteria</taxon>
        <taxon>Pseudomonadati</taxon>
        <taxon>Pseudomonadota</taxon>
        <taxon>Alphaproteobacteria</taxon>
        <taxon>Hyphomicrobiales</taxon>
        <taxon>Rhizobiaceae</taxon>
        <taxon>Rhizobium/Agrobacterium group</taxon>
        <taxon>Rhizobium</taxon>
    </lineage>
</organism>
<dbReference type="Pfam" id="PF13545">
    <property type="entry name" value="HTH_Crp_2"/>
    <property type="match status" value="1"/>
</dbReference>
<gene>
    <name evidence="5" type="ORF">RGR602_CH02848</name>
</gene>
<evidence type="ECO:0000313" key="5">
    <source>
        <dbReference type="EMBL" id="AJD42166.1"/>
    </source>
</evidence>
<dbReference type="Pfam" id="PF00027">
    <property type="entry name" value="cNMP_binding"/>
    <property type="match status" value="1"/>
</dbReference>
<feature type="domain" description="HTH crp-type" evidence="4">
    <location>
        <begin position="148"/>
        <end position="222"/>
    </location>
</feature>
<dbReference type="KEGG" id="rga:RGR602_CH02848"/>
<accession>A0A0B4X4R7</accession>
<dbReference type="GO" id="GO:0006355">
    <property type="term" value="P:regulation of DNA-templated transcription"/>
    <property type="evidence" value="ECO:0007669"/>
    <property type="project" value="InterPro"/>
</dbReference>
<dbReference type="SUPFAM" id="SSF46785">
    <property type="entry name" value="Winged helix' DNA-binding domain"/>
    <property type="match status" value="1"/>
</dbReference>
<name>A0A0B4X4R7_9HYPH</name>
<evidence type="ECO:0000259" key="4">
    <source>
        <dbReference type="PROSITE" id="PS51063"/>
    </source>
</evidence>
<dbReference type="InterPro" id="IPR036388">
    <property type="entry name" value="WH-like_DNA-bd_sf"/>
</dbReference>
<evidence type="ECO:0000313" key="6">
    <source>
        <dbReference type="Proteomes" id="UP000031368"/>
    </source>
</evidence>
<evidence type="ECO:0000256" key="1">
    <source>
        <dbReference type="ARBA" id="ARBA00023015"/>
    </source>
</evidence>
<dbReference type="InterPro" id="IPR000595">
    <property type="entry name" value="cNMP-bd_dom"/>
</dbReference>
<keyword evidence="6" id="KW-1185">Reference proteome</keyword>
<dbReference type="PROSITE" id="PS51063">
    <property type="entry name" value="HTH_CRP_2"/>
    <property type="match status" value="1"/>
</dbReference>
<dbReference type="HOGENOM" id="CLU_075053_0_0_5"/>
<dbReference type="Gene3D" id="1.10.10.10">
    <property type="entry name" value="Winged helix-like DNA-binding domain superfamily/Winged helix DNA-binding domain"/>
    <property type="match status" value="1"/>
</dbReference>
<dbReference type="InterPro" id="IPR012318">
    <property type="entry name" value="HTH_CRP"/>
</dbReference>
<keyword evidence="3" id="KW-0804">Transcription</keyword>
<sequence>MFAYGVWGMVTLTTAEYELSASRHLKRREFAGGAYRGYQAGETIFEVGNRRARIFYLVSGWIISWKLLPNGTRMVSDFSLPGDIVWTASAELSRETMQALSNIRIYELPALGDRKPENASNDLHRALLLEMVRRQARLTERMANIGRRDALARTAHLLLELAVRLGVFQHESADGFECPLTQAEIGDAVGLSTVHINRVLKDMRLSGLLVFKSGVVEFLDRKKLEELVDFDPSYLAPPAERRL</sequence>
<evidence type="ECO:0000256" key="3">
    <source>
        <dbReference type="ARBA" id="ARBA00023163"/>
    </source>
</evidence>
<dbReference type="AlphaFoldDB" id="A0A0B4X4R7"/>
<keyword evidence="2" id="KW-0238">DNA-binding</keyword>
<protein>
    <submittedName>
        <fullName evidence="5">Crp family transcriptional regulator protein</fullName>
    </submittedName>
</protein>
<keyword evidence="1" id="KW-0805">Transcription regulation</keyword>
<dbReference type="SMART" id="SM00419">
    <property type="entry name" value="HTH_CRP"/>
    <property type="match status" value="1"/>
</dbReference>
<proteinExistence type="predicted"/>
<dbReference type="InterPro" id="IPR036390">
    <property type="entry name" value="WH_DNA-bd_sf"/>
</dbReference>
<dbReference type="Proteomes" id="UP000031368">
    <property type="component" value="Chromosome"/>
</dbReference>
<dbReference type="InterPro" id="IPR018490">
    <property type="entry name" value="cNMP-bd_dom_sf"/>
</dbReference>
<dbReference type="InterPro" id="IPR014710">
    <property type="entry name" value="RmlC-like_jellyroll"/>
</dbReference>
<reference evidence="5 6" key="1">
    <citation type="submission" date="2013-11" db="EMBL/GenBank/DDBJ databases">
        <title>Complete genome sequence of Rhizobium gallicum bv. gallicum R602.</title>
        <authorList>
            <person name="Bustos P."/>
            <person name="Santamaria R.I."/>
            <person name="Lozano L."/>
            <person name="Acosta J.L."/>
            <person name="Ormeno-Orrillo E."/>
            <person name="Rogel M.A."/>
            <person name="Romero D."/>
            <person name="Cevallos M.A."/>
            <person name="Martinez-Romero E."/>
            <person name="Gonzalez V."/>
        </authorList>
    </citation>
    <scope>NUCLEOTIDE SEQUENCE [LARGE SCALE GENOMIC DNA]</scope>
    <source>
        <strain evidence="5 6">R602</strain>
    </source>
</reference>
<dbReference type="EMBL" id="CP006877">
    <property type="protein sequence ID" value="AJD42166.1"/>
    <property type="molecule type" value="Genomic_DNA"/>
</dbReference>